<dbReference type="PANTHER" id="PTHR43704">
    <property type="entry name" value="BSR5907 PROTEIN"/>
    <property type="match status" value="1"/>
</dbReference>
<reference evidence="2 3" key="1">
    <citation type="journal article" date="2022" name="Syst. Appl. Microbiol.">
        <title>Natronocalculus amylovorans gen. nov., sp. nov., and Natranaeroarchaeum aerophilus sp. nov., dominant culturable amylolytic natronoarchaea from hypersaline soda lakes in southwestern Siberia.</title>
        <authorList>
            <person name="Sorokin D.Y."/>
            <person name="Elcheninov A.G."/>
            <person name="Khizhniak T.V."/>
            <person name="Koenen M."/>
            <person name="Bale N.J."/>
            <person name="Damste J.S.S."/>
            <person name="Kublanov I.V."/>
        </authorList>
    </citation>
    <scope>NUCLEOTIDE SEQUENCE [LARGE SCALE GENOMIC DNA]</scope>
    <source>
        <strain evidence="2 3">AArc-St1-1</strain>
    </source>
</reference>
<feature type="domain" description="HTH crp-type" evidence="1">
    <location>
        <begin position="19"/>
        <end position="68"/>
    </location>
</feature>
<evidence type="ECO:0000313" key="2">
    <source>
        <dbReference type="EMBL" id="MCL9813947.1"/>
    </source>
</evidence>
<protein>
    <submittedName>
        <fullName evidence="2">Winged helix-turn-helix transcriptional regulator</fullName>
    </submittedName>
</protein>
<dbReference type="InterPro" id="IPR000835">
    <property type="entry name" value="HTH_MarR-typ"/>
</dbReference>
<dbReference type="PANTHER" id="PTHR43704:SF2">
    <property type="entry name" value="HTH CRP-TYPE DOMAIN-CONTAINING PROTEIN"/>
    <property type="match status" value="1"/>
</dbReference>
<dbReference type="Gene3D" id="1.10.10.10">
    <property type="entry name" value="Winged helix-like DNA-binding domain superfamily/Winged helix DNA-binding domain"/>
    <property type="match status" value="1"/>
</dbReference>
<dbReference type="EMBL" id="JAKRVY010000004">
    <property type="protein sequence ID" value="MCL9813947.1"/>
    <property type="molecule type" value="Genomic_DNA"/>
</dbReference>
<dbReference type="InterPro" id="IPR057161">
    <property type="entry name" value="DUF7839"/>
</dbReference>
<dbReference type="Proteomes" id="UP001202674">
    <property type="component" value="Unassembled WGS sequence"/>
</dbReference>
<dbReference type="GO" id="GO:0003700">
    <property type="term" value="F:DNA-binding transcription factor activity"/>
    <property type="evidence" value="ECO:0007669"/>
    <property type="project" value="InterPro"/>
</dbReference>
<dbReference type="CDD" id="cd00092">
    <property type="entry name" value="HTH_CRP"/>
    <property type="match status" value="1"/>
</dbReference>
<dbReference type="InterPro" id="IPR036388">
    <property type="entry name" value="WH-like_DNA-bd_sf"/>
</dbReference>
<sequence>MSDVLENKRSATRFRILVEIADRQPAVSQGEIADAVGVTSQAVSEYIRELVDDDLVEKEGRSRYRITKEGVDWLLSEAADVRRFADHVTEDILGNVQEDAAIAAAVIDEGESVTLTVEDGLLRATPGESGPATGVATTDADAGEDVGVTGFEGIIDLDPGDVTVLQIPPVRSGGSRAVDSSALAERSSSADIVTAAGVEAVVALRGADVDIDTRFAAGEVAVDAASRGLDVLVASTTDNVGRVTDALRDAEVGYEVSEL</sequence>
<dbReference type="SUPFAM" id="SSF46785">
    <property type="entry name" value="Winged helix' DNA-binding domain"/>
    <property type="match status" value="1"/>
</dbReference>
<dbReference type="SMART" id="SM00419">
    <property type="entry name" value="HTH_CRP"/>
    <property type="match status" value="1"/>
</dbReference>
<dbReference type="Pfam" id="PF12802">
    <property type="entry name" value="MarR_2"/>
    <property type="match status" value="1"/>
</dbReference>
<accession>A0AAE3FQW9</accession>
<dbReference type="InterPro" id="IPR012318">
    <property type="entry name" value="HTH_CRP"/>
</dbReference>
<dbReference type="GO" id="GO:0003677">
    <property type="term" value="F:DNA binding"/>
    <property type="evidence" value="ECO:0007669"/>
    <property type="project" value="InterPro"/>
</dbReference>
<proteinExistence type="predicted"/>
<dbReference type="RefSeq" id="WP_250596686.1">
    <property type="nucleotide sequence ID" value="NZ_JAKRVY010000004.1"/>
</dbReference>
<dbReference type="AlphaFoldDB" id="A0AAE3FQW9"/>
<organism evidence="2 3">
    <name type="scientific">Natranaeroarchaeum aerophilus</name>
    <dbReference type="NCBI Taxonomy" id="2917711"/>
    <lineage>
        <taxon>Archaea</taxon>
        <taxon>Methanobacteriati</taxon>
        <taxon>Methanobacteriota</taxon>
        <taxon>Stenosarchaea group</taxon>
        <taxon>Halobacteria</taxon>
        <taxon>Halobacteriales</taxon>
        <taxon>Natronoarchaeaceae</taxon>
        <taxon>Natranaeroarchaeum</taxon>
    </lineage>
</organism>
<evidence type="ECO:0000259" key="1">
    <source>
        <dbReference type="SMART" id="SM00419"/>
    </source>
</evidence>
<keyword evidence="3" id="KW-1185">Reference proteome</keyword>
<name>A0AAE3FQW9_9EURY</name>
<gene>
    <name evidence="2" type="ORF">AArcSt11_09810</name>
</gene>
<comment type="caution">
    <text evidence="2">The sequence shown here is derived from an EMBL/GenBank/DDBJ whole genome shotgun (WGS) entry which is preliminary data.</text>
</comment>
<evidence type="ECO:0000313" key="3">
    <source>
        <dbReference type="Proteomes" id="UP001202674"/>
    </source>
</evidence>
<dbReference type="InterPro" id="IPR036390">
    <property type="entry name" value="WH_DNA-bd_sf"/>
</dbReference>
<dbReference type="PIRSF" id="PIRSF004955">
    <property type="entry name" value="HTH_arch"/>
    <property type="match status" value="1"/>
</dbReference>
<dbReference type="Pfam" id="PF25211">
    <property type="entry name" value="DUF7839"/>
    <property type="match status" value="1"/>
</dbReference>
<dbReference type="InterPro" id="IPR012015">
    <property type="entry name" value="UCP_HTH_arc"/>
</dbReference>